<feature type="compositionally biased region" description="Basic and acidic residues" evidence="1">
    <location>
        <begin position="76"/>
        <end position="92"/>
    </location>
</feature>
<evidence type="ECO:0000313" key="2">
    <source>
        <dbReference type="EMBL" id="CAD7199940.1"/>
    </source>
</evidence>
<feature type="region of interest" description="Disordered" evidence="1">
    <location>
        <begin position="72"/>
        <end position="92"/>
    </location>
</feature>
<name>A0A7R8VKH6_TIMDO</name>
<gene>
    <name evidence="2" type="ORF">TDIB3V08_LOCUS6176</name>
</gene>
<dbReference type="AlphaFoldDB" id="A0A7R8VKH6"/>
<reference evidence="2" key="1">
    <citation type="submission" date="2020-11" db="EMBL/GenBank/DDBJ databases">
        <authorList>
            <person name="Tran Van P."/>
        </authorList>
    </citation>
    <scope>NUCLEOTIDE SEQUENCE</scope>
</reference>
<sequence length="366" mass="40995">MQHYLSRFLACSSGPRPTSRCIYTLQTELSVTTYIVITLTNWDSPLSQGQHAALARPPTSALAKYNKLTEAAPKPAHSEARTRVRPAKKMERRVPLPATRSFEAFRRPSRTSPSPLFRLSGPGFKARLVFISSIAVSGLDFVRQVKFRELICYEGGKEISTLTHIIDSVPGPACEGQYMIKERESLYGVPCHLFSFVCPTEELLTTNLCGREKEHHLNVYRETLVCTWTTCRAHIVRLASDGEVGVQFPSVLHLSFKEFQHVMDSRAAILFLATAVLSMATAGAMKQLYKLTTQIDKPCADVEEKLIQLSKLKVDMASVNIATVNAAFQVNREIDTMDVNVWPLFNSSMEPRVKLEDLEPATIFRT</sequence>
<dbReference type="EMBL" id="OA567138">
    <property type="protein sequence ID" value="CAD7199940.1"/>
    <property type="molecule type" value="Genomic_DNA"/>
</dbReference>
<accession>A0A7R8VKH6</accession>
<organism evidence="2">
    <name type="scientific">Timema douglasi</name>
    <name type="common">Walking stick</name>
    <dbReference type="NCBI Taxonomy" id="61478"/>
    <lineage>
        <taxon>Eukaryota</taxon>
        <taxon>Metazoa</taxon>
        <taxon>Ecdysozoa</taxon>
        <taxon>Arthropoda</taxon>
        <taxon>Hexapoda</taxon>
        <taxon>Insecta</taxon>
        <taxon>Pterygota</taxon>
        <taxon>Neoptera</taxon>
        <taxon>Polyneoptera</taxon>
        <taxon>Phasmatodea</taxon>
        <taxon>Timematodea</taxon>
        <taxon>Timematoidea</taxon>
        <taxon>Timematidae</taxon>
        <taxon>Timema</taxon>
    </lineage>
</organism>
<proteinExistence type="predicted"/>
<evidence type="ECO:0000256" key="1">
    <source>
        <dbReference type="SAM" id="MobiDB-lite"/>
    </source>
</evidence>
<protein>
    <submittedName>
        <fullName evidence="2">Uncharacterized protein</fullName>
    </submittedName>
</protein>